<dbReference type="RefSeq" id="WP_092135398.1">
    <property type="nucleotide sequence ID" value="NZ_FNQK01000015.1"/>
</dbReference>
<evidence type="ECO:0000313" key="3">
    <source>
        <dbReference type="Proteomes" id="UP000198846"/>
    </source>
</evidence>
<gene>
    <name evidence="2" type="ORF">SAMN04487990_11557</name>
</gene>
<dbReference type="EMBL" id="FNQK01000015">
    <property type="protein sequence ID" value="SEA49669.1"/>
    <property type="molecule type" value="Genomic_DNA"/>
</dbReference>
<accession>A0A1H4BNG7</accession>
<keyword evidence="1" id="KW-0732">Signal</keyword>
<proteinExistence type="predicted"/>
<organism evidence="2 3">
    <name type="scientific">Bizionia paragorgiae</name>
    <dbReference type="NCBI Taxonomy" id="283786"/>
    <lineage>
        <taxon>Bacteria</taxon>
        <taxon>Pseudomonadati</taxon>
        <taxon>Bacteroidota</taxon>
        <taxon>Flavobacteriia</taxon>
        <taxon>Flavobacteriales</taxon>
        <taxon>Flavobacteriaceae</taxon>
        <taxon>Bizionia</taxon>
    </lineage>
</organism>
<evidence type="ECO:0000256" key="1">
    <source>
        <dbReference type="SAM" id="SignalP"/>
    </source>
</evidence>
<dbReference type="AlphaFoldDB" id="A0A1H4BNG7"/>
<feature type="signal peptide" evidence="1">
    <location>
        <begin position="1"/>
        <end position="20"/>
    </location>
</feature>
<dbReference type="Proteomes" id="UP000198846">
    <property type="component" value="Unassembled WGS sequence"/>
</dbReference>
<evidence type="ECO:0008006" key="4">
    <source>
        <dbReference type="Google" id="ProtNLM"/>
    </source>
</evidence>
<evidence type="ECO:0000313" key="2">
    <source>
        <dbReference type="EMBL" id="SEA49669.1"/>
    </source>
</evidence>
<feature type="chain" id="PRO_5011788272" description="CarboxypepD_reg-like domain-containing protein" evidence="1">
    <location>
        <begin position="21"/>
        <end position="253"/>
    </location>
</feature>
<name>A0A1H4BNG7_BIZPA</name>
<dbReference type="OrthoDB" id="1427655at2"/>
<keyword evidence="3" id="KW-1185">Reference proteome</keyword>
<protein>
    <recommendedName>
        <fullName evidence="4">CarboxypepD_reg-like domain-containing protein</fullName>
    </recommendedName>
</protein>
<dbReference type="SUPFAM" id="SSF49464">
    <property type="entry name" value="Carboxypeptidase regulatory domain-like"/>
    <property type="match status" value="1"/>
</dbReference>
<dbReference type="STRING" id="283786.SAMN04487990_11557"/>
<dbReference type="InterPro" id="IPR008969">
    <property type="entry name" value="CarboxyPept-like_regulatory"/>
</dbReference>
<reference evidence="2 3" key="1">
    <citation type="submission" date="2016-10" db="EMBL/GenBank/DDBJ databases">
        <authorList>
            <person name="de Groot N.N."/>
        </authorList>
    </citation>
    <scope>NUCLEOTIDE SEQUENCE [LARGE SCALE GENOMIC DNA]</scope>
    <source>
        <strain evidence="2 3">DSM 23842</strain>
    </source>
</reference>
<sequence>MTRFTFLFFILTLSAFHVDAQNHEITGEVLSEDSGAVEGLHVSNLTQNINTTTDAEGKFYIDVAVNDVLQVSSIQYKKVSLVLSETHIKNKRVVLYLEIQVNELAEVRIGRILTGNLYDDIQTTEVERPLDFYDVGIPGYTGKRKTKSERRLYEAQSFSLLPINPILNGLSGRTKMLKKRVALEKNTDAMFRLKDKLGRTFFESYPLEASKQMEFFYFCAEDEDFNRLTSGSDLEAFDFMVKKYQDFQHNLKK</sequence>